<feature type="binding site" evidence="7">
    <location>
        <position position="130"/>
    </location>
    <ligand>
        <name>FMN</name>
        <dbReference type="ChEBI" id="CHEBI:58210"/>
    </ligand>
</feature>
<dbReference type="GO" id="GO:0010181">
    <property type="term" value="F:FMN binding"/>
    <property type="evidence" value="ECO:0007669"/>
    <property type="project" value="InterPro"/>
</dbReference>
<protein>
    <recommendedName>
        <fullName evidence="8">FMN hydroxy acid dehydrogenase domain-containing protein</fullName>
    </recommendedName>
</protein>
<dbReference type="PANTHER" id="PTHR10578">
    <property type="entry name" value="S -2-HYDROXY-ACID OXIDASE-RELATED"/>
    <property type="match status" value="1"/>
</dbReference>
<evidence type="ECO:0000256" key="4">
    <source>
        <dbReference type="ARBA" id="ARBA00023002"/>
    </source>
</evidence>
<dbReference type="InterPro" id="IPR000262">
    <property type="entry name" value="FMN-dep_DH"/>
</dbReference>
<dbReference type="EMBL" id="LR593887">
    <property type="protein sequence ID" value="VTS03718.1"/>
    <property type="molecule type" value="Genomic_DNA"/>
</dbReference>
<keyword evidence="4" id="KW-0560">Oxidoreductase</keyword>
<dbReference type="GO" id="GO:0016614">
    <property type="term" value="F:oxidoreductase activity, acting on CH-OH group of donors"/>
    <property type="evidence" value="ECO:0007669"/>
    <property type="project" value="UniProtKB-ARBA"/>
</dbReference>
<feature type="active site" description="Proton acceptor" evidence="6">
    <location>
        <position position="257"/>
    </location>
</feature>
<dbReference type="PANTHER" id="PTHR10578:SF107">
    <property type="entry name" value="2-HYDROXYACID OXIDASE 1"/>
    <property type="match status" value="1"/>
</dbReference>
<dbReference type="PROSITE" id="PS51349">
    <property type="entry name" value="FMN_HYDROXY_ACID_DH_2"/>
    <property type="match status" value="1"/>
</dbReference>
<evidence type="ECO:0000313" key="9">
    <source>
        <dbReference type="EMBL" id="VIP03210.1"/>
    </source>
</evidence>
<feature type="binding site" evidence="7">
    <location>
        <position position="156"/>
    </location>
    <ligand>
        <name>FMN</name>
        <dbReference type="ChEBI" id="CHEBI:58210"/>
    </ligand>
</feature>
<dbReference type="SUPFAM" id="SSF51395">
    <property type="entry name" value="FMN-linked oxidoreductases"/>
    <property type="match status" value="1"/>
</dbReference>
<dbReference type="FunFam" id="3.20.20.70:FF:000029">
    <property type="entry name" value="L-lactate dehydrogenase"/>
    <property type="match status" value="1"/>
</dbReference>
<keyword evidence="10" id="KW-1185">Reference proteome</keyword>
<feature type="binding site" evidence="7">
    <location>
        <position position="257"/>
    </location>
    <ligand>
        <name>glyoxylate</name>
        <dbReference type="ChEBI" id="CHEBI:36655"/>
    </ligand>
</feature>
<feature type="binding site" evidence="7">
    <location>
        <begin position="311"/>
        <end position="312"/>
    </location>
    <ligand>
        <name>FMN</name>
        <dbReference type="ChEBI" id="CHEBI:58210"/>
    </ligand>
</feature>
<reference evidence="9" key="1">
    <citation type="submission" date="2019-04" db="EMBL/GenBank/DDBJ databases">
        <authorList>
            <consortium name="Science for Life Laboratories"/>
        </authorList>
    </citation>
    <scope>NUCLEOTIDE SEQUENCE</scope>
    <source>
        <strain evidence="9">MBLW1</strain>
    </source>
</reference>
<dbReference type="AlphaFoldDB" id="A0A6C2YNK8"/>
<comment type="similarity">
    <text evidence="5">Belongs to the FMN-dependent alpha-hydroxy acid dehydrogenase family.</text>
</comment>
<keyword evidence="2 7" id="KW-0285">Flavoprotein</keyword>
<dbReference type="RefSeq" id="WP_162658301.1">
    <property type="nucleotide sequence ID" value="NZ_LR593887.1"/>
</dbReference>
<feature type="binding site" evidence="7">
    <location>
        <position position="233"/>
    </location>
    <ligand>
        <name>FMN</name>
        <dbReference type="ChEBI" id="CHEBI:58210"/>
    </ligand>
</feature>
<dbReference type="Gene3D" id="3.20.20.70">
    <property type="entry name" value="Aldolase class I"/>
    <property type="match status" value="1"/>
</dbReference>
<accession>A0A6C2YNK8</accession>
<evidence type="ECO:0000256" key="6">
    <source>
        <dbReference type="PIRSR" id="PIRSR000138-1"/>
    </source>
</evidence>
<proteinExistence type="inferred from homology"/>
<evidence type="ECO:0000256" key="2">
    <source>
        <dbReference type="ARBA" id="ARBA00022630"/>
    </source>
</evidence>
<evidence type="ECO:0000259" key="8">
    <source>
        <dbReference type="PROSITE" id="PS51349"/>
    </source>
</evidence>
<dbReference type="Proteomes" id="UP000464378">
    <property type="component" value="Chromosome"/>
</dbReference>
<dbReference type="InterPro" id="IPR037396">
    <property type="entry name" value="FMN_HAD"/>
</dbReference>
<feature type="binding site" evidence="7">
    <location>
        <position position="255"/>
    </location>
    <ligand>
        <name>FMN</name>
        <dbReference type="ChEBI" id="CHEBI:58210"/>
    </ligand>
</feature>
<dbReference type="KEGG" id="tim:GMBLW1_07500"/>
<comment type="cofactor">
    <cofactor evidence="1">
        <name>FMN</name>
        <dbReference type="ChEBI" id="CHEBI:58210"/>
    </cofactor>
</comment>
<dbReference type="CDD" id="cd02809">
    <property type="entry name" value="alpha_hydroxyacid_oxid_FMN"/>
    <property type="match status" value="1"/>
</dbReference>
<organism evidence="9">
    <name type="scientific">Tuwongella immobilis</name>
    <dbReference type="NCBI Taxonomy" id="692036"/>
    <lineage>
        <taxon>Bacteria</taxon>
        <taxon>Pseudomonadati</taxon>
        <taxon>Planctomycetota</taxon>
        <taxon>Planctomycetia</taxon>
        <taxon>Gemmatales</taxon>
        <taxon>Gemmataceae</taxon>
        <taxon>Tuwongella</taxon>
    </lineage>
</organism>
<feature type="binding site" evidence="7">
    <location>
        <begin position="78"/>
        <end position="80"/>
    </location>
    <ligand>
        <name>FMN</name>
        <dbReference type="ChEBI" id="CHEBI:58210"/>
    </ligand>
</feature>
<gene>
    <name evidence="9" type="ORF">GMBLW1_07500</name>
</gene>
<dbReference type="Pfam" id="PF01070">
    <property type="entry name" value="FMN_dh"/>
    <property type="match status" value="1"/>
</dbReference>
<name>A0A6C2YNK8_9BACT</name>
<dbReference type="PROSITE" id="PS00557">
    <property type="entry name" value="FMN_HYDROXY_ACID_DH_1"/>
    <property type="match status" value="1"/>
</dbReference>
<dbReference type="InParanoid" id="A0A6C2YNK8"/>
<dbReference type="InterPro" id="IPR012133">
    <property type="entry name" value="Alpha-hydoxy_acid_DH_FMN"/>
</dbReference>
<feature type="binding site" evidence="7">
    <location>
        <position position="165"/>
    </location>
    <ligand>
        <name>glyoxylate</name>
        <dbReference type="ChEBI" id="CHEBI:36655"/>
    </ligand>
</feature>
<feature type="binding site" evidence="7">
    <location>
        <position position="260"/>
    </location>
    <ligand>
        <name>glyoxylate</name>
        <dbReference type="ChEBI" id="CHEBI:36655"/>
    </ligand>
</feature>
<feature type="binding site" evidence="7">
    <location>
        <position position="25"/>
    </location>
    <ligand>
        <name>glyoxylate</name>
        <dbReference type="ChEBI" id="CHEBI:36655"/>
    </ligand>
</feature>
<evidence type="ECO:0000256" key="3">
    <source>
        <dbReference type="ARBA" id="ARBA00022643"/>
    </source>
</evidence>
<feature type="binding site" evidence="7">
    <location>
        <begin position="288"/>
        <end position="292"/>
    </location>
    <ligand>
        <name>FMN</name>
        <dbReference type="ChEBI" id="CHEBI:58210"/>
    </ligand>
</feature>
<feature type="domain" description="FMN hydroxy acid dehydrogenase" evidence="8">
    <location>
        <begin position="1"/>
        <end position="362"/>
    </location>
</feature>
<sequence length="366" mass="39803">MRVCVNLADYEQAAKLRMTKSAFGYYAAGAGDELTLRANVEAFQRLRLRPRMLVDVTQRDPSTTLLGHRVPMPVTVAPMGFHRLAHPEGELATVRAVTGQGLIFVASTMATSTLEAIAAAATGRLWFQLYCFRDREITRSLIRRAEAAGYSAFQLTVDVPVLGRREADIRNNFQLPEDCRVANLEPYGLGSIRGGSDRESSAQEYTDRLFDASLTWETVDWIRSQTRLPVMLKGILRGDDAARGIDHGATGIVVSNHGGRQLDSGVSTFEVLPEIVQAVRGRVPVLIDSGVRRGVDVVKALAVGASAVQLGRPVLWGLAVDGQAGVERVLSLFRMELDNALALCGCPNLAAIGPDLIARRFAEFLS</sequence>
<evidence type="ECO:0000256" key="5">
    <source>
        <dbReference type="ARBA" id="ARBA00024042"/>
    </source>
</evidence>
<feature type="binding site" evidence="7">
    <location>
        <position position="128"/>
    </location>
    <ligand>
        <name>FMN</name>
        <dbReference type="ChEBI" id="CHEBI:58210"/>
    </ligand>
</feature>
<dbReference type="InterPro" id="IPR013785">
    <property type="entry name" value="Aldolase_TIM"/>
</dbReference>
<evidence type="ECO:0000256" key="1">
    <source>
        <dbReference type="ARBA" id="ARBA00001917"/>
    </source>
</evidence>
<dbReference type="FunCoup" id="A0A6C2YNK8">
    <property type="interactions" value="231"/>
</dbReference>
<feature type="binding site" evidence="7">
    <location>
        <position position="107"/>
    </location>
    <ligand>
        <name>FMN</name>
        <dbReference type="ChEBI" id="CHEBI:58210"/>
    </ligand>
</feature>
<evidence type="ECO:0000313" key="10">
    <source>
        <dbReference type="Proteomes" id="UP000464378"/>
    </source>
</evidence>
<dbReference type="PIRSF" id="PIRSF000138">
    <property type="entry name" value="Al-hdrx_acd_dh"/>
    <property type="match status" value="1"/>
</dbReference>
<evidence type="ECO:0000256" key="7">
    <source>
        <dbReference type="PIRSR" id="PIRSR000138-2"/>
    </source>
</evidence>
<keyword evidence="3 7" id="KW-0288">FMN</keyword>
<dbReference type="EMBL" id="LR586016">
    <property type="protein sequence ID" value="VIP03210.1"/>
    <property type="molecule type" value="Genomic_DNA"/>
</dbReference>
<dbReference type="InterPro" id="IPR008259">
    <property type="entry name" value="FMN_hydac_DH_AS"/>
</dbReference>